<accession>A0A0F9ULP4</accession>
<reference evidence="1" key="1">
    <citation type="journal article" date="2015" name="Nature">
        <title>Complex archaea that bridge the gap between prokaryotes and eukaryotes.</title>
        <authorList>
            <person name="Spang A."/>
            <person name="Saw J.H."/>
            <person name="Jorgensen S.L."/>
            <person name="Zaremba-Niedzwiedzka K."/>
            <person name="Martijn J."/>
            <person name="Lind A.E."/>
            <person name="van Eijk R."/>
            <person name="Schleper C."/>
            <person name="Guy L."/>
            <person name="Ettema T.J."/>
        </authorList>
    </citation>
    <scope>NUCLEOTIDE SEQUENCE</scope>
</reference>
<gene>
    <name evidence="1" type="ORF">LCGC14_0591990</name>
</gene>
<comment type="caution">
    <text evidence="1">The sequence shown here is derived from an EMBL/GenBank/DDBJ whole genome shotgun (WGS) entry which is preliminary data.</text>
</comment>
<evidence type="ECO:0000313" key="1">
    <source>
        <dbReference type="EMBL" id="KKN54488.1"/>
    </source>
</evidence>
<dbReference type="AlphaFoldDB" id="A0A0F9ULP4"/>
<organism evidence="1">
    <name type="scientific">marine sediment metagenome</name>
    <dbReference type="NCBI Taxonomy" id="412755"/>
    <lineage>
        <taxon>unclassified sequences</taxon>
        <taxon>metagenomes</taxon>
        <taxon>ecological metagenomes</taxon>
    </lineage>
</organism>
<protein>
    <submittedName>
        <fullName evidence="1">Uncharacterized protein</fullName>
    </submittedName>
</protein>
<sequence>MKKLLAVFIILGSFLIGFLCGVLMSNRYSTETIRKGFRIIKTDKLTGKIEIYDYNSTQGRYLKKTEIKN</sequence>
<name>A0A0F9ULP4_9ZZZZ</name>
<proteinExistence type="predicted"/>
<dbReference type="EMBL" id="LAZR01000927">
    <property type="protein sequence ID" value="KKN54488.1"/>
    <property type="molecule type" value="Genomic_DNA"/>
</dbReference>